<accession>A0A183G7G7</accession>
<keyword evidence="1" id="KW-0812">Transmembrane</keyword>
<sequence length="106" mass="11325">MDGGRRGSLVVVAAVVVVCEGGVFALQSMMSSADEEEPPPPEHERVDLWQQTLQPLIHLLLHVAPIWPNISDPPRIFMKCAVDSLFRAAAGAFAVMGGSACVWAAT</sequence>
<keyword evidence="1" id="KW-0472">Membrane</keyword>
<keyword evidence="3" id="KW-1185">Reference proteome</keyword>
<reference evidence="4" key="2">
    <citation type="submission" date="2019-09" db="UniProtKB">
        <authorList>
            <consortium name="WormBaseParasite"/>
        </authorList>
    </citation>
    <scope>IDENTIFICATION</scope>
</reference>
<protein>
    <submittedName>
        <fullName evidence="2 4">Uncharacterized protein</fullName>
    </submittedName>
</protein>
<organism evidence="3 4">
    <name type="scientific">Heligmosomoides polygyrus</name>
    <name type="common">Parasitic roundworm</name>
    <dbReference type="NCBI Taxonomy" id="6339"/>
    <lineage>
        <taxon>Eukaryota</taxon>
        <taxon>Metazoa</taxon>
        <taxon>Ecdysozoa</taxon>
        <taxon>Nematoda</taxon>
        <taxon>Chromadorea</taxon>
        <taxon>Rhabditida</taxon>
        <taxon>Rhabditina</taxon>
        <taxon>Rhabditomorpha</taxon>
        <taxon>Strongyloidea</taxon>
        <taxon>Heligmosomidae</taxon>
        <taxon>Heligmosomoides</taxon>
    </lineage>
</organism>
<dbReference type="Proteomes" id="UP000050761">
    <property type="component" value="Unassembled WGS sequence"/>
</dbReference>
<evidence type="ECO:0000313" key="3">
    <source>
        <dbReference type="Proteomes" id="UP000050761"/>
    </source>
</evidence>
<evidence type="ECO:0000256" key="1">
    <source>
        <dbReference type="SAM" id="Phobius"/>
    </source>
</evidence>
<proteinExistence type="predicted"/>
<feature type="transmembrane region" description="Helical" evidence="1">
    <location>
        <begin position="85"/>
        <end position="105"/>
    </location>
</feature>
<dbReference type="WBParaSite" id="HPBE_0001773201-mRNA-1">
    <property type="protein sequence ID" value="HPBE_0001773201-mRNA-1"/>
    <property type="gene ID" value="HPBE_0001773201"/>
</dbReference>
<evidence type="ECO:0000313" key="2">
    <source>
        <dbReference type="EMBL" id="VDP09754.1"/>
    </source>
</evidence>
<accession>A0A3P8BUW5</accession>
<reference evidence="2 3" key="1">
    <citation type="submission" date="2018-11" db="EMBL/GenBank/DDBJ databases">
        <authorList>
            <consortium name="Pathogen Informatics"/>
        </authorList>
    </citation>
    <scope>NUCLEOTIDE SEQUENCE [LARGE SCALE GENOMIC DNA]</scope>
</reference>
<keyword evidence="1" id="KW-1133">Transmembrane helix</keyword>
<gene>
    <name evidence="2" type="ORF">HPBE_LOCUS17731</name>
</gene>
<dbReference type="EMBL" id="UZAH01030224">
    <property type="protein sequence ID" value="VDP09754.1"/>
    <property type="molecule type" value="Genomic_DNA"/>
</dbReference>
<dbReference type="AlphaFoldDB" id="A0A183G7G7"/>
<name>A0A183G7G7_HELPZ</name>
<evidence type="ECO:0000313" key="4">
    <source>
        <dbReference type="WBParaSite" id="HPBE_0001773201-mRNA-1"/>
    </source>
</evidence>
<feature type="transmembrane region" description="Helical" evidence="1">
    <location>
        <begin position="6"/>
        <end position="26"/>
    </location>
</feature>